<feature type="signal peptide" evidence="3">
    <location>
        <begin position="1"/>
        <end position="23"/>
    </location>
</feature>
<proteinExistence type="inferred from homology"/>
<evidence type="ECO:0000259" key="4">
    <source>
        <dbReference type="Pfam" id="PF13458"/>
    </source>
</evidence>
<reference evidence="6" key="1">
    <citation type="submission" date="2016-10" db="EMBL/GenBank/DDBJ databases">
        <authorList>
            <person name="Varghese N."/>
            <person name="Submissions S."/>
        </authorList>
    </citation>
    <scope>NUCLEOTIDE SEQUENCE [LARGE SCALE GENOMIC DNA]</scope>
    <source>
        <strain evidence="6">DSM 45413</strain>
    </source>
</reference>
<sequence length="415" mass="42259">MTSRKRTAAYLGLACTVAMLASACGSDDEAGGGGEGGGGIAAEGTVKVGLVNHLSGPNAAGSEALRAGVEARFATYESEGGACAGDLDFEVVEADDQSSPQGNLTAVQSLVQQEEVYAIISASPFFNGGIGWMTTQGAQTPVVGYALDGPQPQWLEFDNNLFSAFPLPVADDVYSSLGDHLAGKGATKLAGVSFAAESSQAGLANGLASAEAAGVEVVYENTNVQFGSTDVGPIVLGILDSGADSVYLAITPDSGLAVVAGLRQAGWDGTILLPTGYGPELVESGVGAQIAQGVDFTTSIAPYELGSDAAVRLAEAIAQQTGDEVGTVGFYENVGWVSTDAFLHGLDAAGCDATQQELMDTMRGLTDFDAGGLYPSALPFDSKDYEQSCSWYLTLTGEEYVLDGDEATCGGLVDA</sequence>
<protein>
    <submittedName>
        <fullName evidence="5">Substrate-binding protein</fullName>
    </submittedName>
</protein>
<comment type="similarity">
    <text evidence="1">Belongs to the leucine-binding protein family.</text>
</comment>
<dbReference type="RefSeq" id="WP_091942425.1">
    <property type="nucleotide sequence ID" value="NZ_FOEE01000005.1"/>
</dbReference>
<evidence type="ECO:0000256" key="2">
    <source>
        <dbReference type="ARBA" id="ARBA00022729"/>
    </source>
</evidence>
<feature type="domain" description="Leucine-binding protein" evidence="4">
    <location>
        <begin position="45"/>
        <end position="370"/>
    </location>
</feature>
<organism evidence="5 6">
    <name type="scientific">Trujillonella endophytica</name>
    <dbReference type="NCBI Taxonomy" id="673521"/>
    <lineage>
        <taxon>Bacteria</taxon>
        <taxon>Bacillati</taxon>
        <taxon>Actinomycetota</taxon>
        <taxon>Actinomycetes</taxon>
        <taxon>Geodermatophilales</taxon>
        <taxon>Geodermatophilaceae</taxon>
        <taxon>Trujillonella</taxon>
    </lineage>
</organism>
<feature type="chain" id="PRO_5011777808" evidence="3">
    <location>
        <begin position="24"/>
        <end position="415"/>
    </location>
</feature>
<dbReference type="Proteomes" id="UP000198960">
    <property type="component" value="Unassembled WGS sequence"/>
</dbReference>
<dbReference type="OrthoDB" id="3204734at2"/>
<dbReference type="PANTHER" id="PTHR47235">
    <property type="entry name" value="BLR6548 PROTEIN"/>
    <property type="match status" value="1"/>
</dbReference>
<gene>
    <name evidence="5" type="ORF">SAMN05660991_01874</name>
</gene>
<dbReference type="STRING" id="673521.SAMN05660991_01874"/>
<keyword evidence="2 3" id="KW-0732">Signal</keyword>
<evidence type="ECO:0000313" key="6">
    <source>
        <dbReference type="Proteomes" id="UP000198960"/>
    </source>
</evidence>
<dbReference type="InterPro" id="IPR028081">
    <property type="entry name" value="Leu-bd"/>
</dbReference>
<accession>A0A1H8SVI7</accession>
<dbReference type="InterPro" id="IPR028082">
    <property type="entry name" value="Peripla_BP_I"/>
</dbReference>
<dbReference type="SUPFAM" id="SSF53822">
    <property type="entry name" value="Periplasmic binding protein-like I"/>
    <property type="match status" value="1"/>
</dbReference>
<dbReference type="Gene3D" id="3.40.50.2300">
    <property type="match status" value="2"/>
</dbReference>
<dbReference type="PROSITE" id="PS51257">
    <property type="entry name" value="PROKAR_LIPOPROTEIN"/>
    <property type="match status" value="1"/>
</dbReference>
<dbReference type="EMBL" id="FOEE01000005">
    <property type="protein sequence ID" value="SEO82770.1"/>
    <property type="molecule type" value="Genomic_DNA"/>
</dbReference>
<evidence type="ECO:0000313" key="5">
    <source>
        <dbReference type="EMBL" id="SEO82770.1"/>
    </source>
</evidence>
<evidence type="ECO:0000256" key="3">
    <source>
        <dbReference type="SAM" id="SignalP"/>
    </source>
</evidence>
<evidence type="ECO:0000256" key="1">
    <source>
        <dbReference type="ARBA" id="ARBA00010062"/>
    </source>
</evidence>
<dbReference type="Pfam" id="PF13458">
    <property type="entry name" value="Peripla_BP_6"/>
    <property type="match status" value="1"/>
</dbReference>
<dbReference type="AlphaFoldDB" id="A0A1H8SVI7"/>
<name>A0A1H8SVI7_9ACTN</name>
<dbReference type="PANTHER" id="PTHR47235:SF1">
    <property type="entry name" value="BLR6548 PROTEIN"/>
    <property type="match status" value="1"/>
</dbReference>
<keyword evidence="6" id="KW-1185">Reference proteome</keyword>